<accession>A0A0A7S791</accession>
<feature type="compositionally biased region" description="Low complexity" evidence="1">
    <location>
        <begin position="1"/>
        <end position="18"/>
    </location>
</feature>
<organism evidence="2 3">
    <name type="scientific">Frischella perrara</name>
    <dbReference type="NCBI Taxonomy" id="1267021"/>
    <lineage>
        <taxon>Bacteria</taxon>
        <taxon>Pseudomonadati</taxon>
        <taxon>Pseudomonadota</taxon>
        <taxon>Gammaproteobacteria</taxon>
        <taxon>Orbales</taxon>
        <taxon>Orbaceae</taxon>
        <taxon>Frischella</taxon>
    </lineage>
</organism>
<dbReference type="PANTHER" id="PTHR38765:SF1">
    <property type="entry name" value="DUF484 DOMAIN-CONTAINING PROTEIN"/>
    <property type="match status" value="1"/>
</dbReference>
<dbReference type="Pfam" id="PF04340">
    <property type="entry name" value="DUF484"/>
    <property type="match status" value="1"/>
</dbReference>
<gene>
    <name evidence="2" type="ORF">FPB0191_01311</name>
</gene>
<dbReference type="EMBL" id="CP009056">
    <property type="protein sequence ID" value="AJA45131.1"/>
    <property type="molecule type" value="Genomic_DNA"/>
</dbReference>
<evidence type="ECO:0008006" key="4">
    <source>
        <dbReference type="Google" id="ProtNLM"/>
    </source>
</evidence>
<dbReference type="Gene3D" id="3.30.450.40">
    <property type="match status" value="1"/>
</dbReference>
<dbReference type="STRING" id="1267021.FPB0191_01311"/>
<evidence type="ECO:0000313" key="2">
    <source>
        <dbReference type="EMBL" id="AJA45131.1"/>
    </source>
</evidence>
<dbReference type="InterPro" id="IPR029016">
    <property type="entry name" value="GAF-like_dom_sf"/>
</dbReference>
<keyword evidence="3" id="KW-1185">Reference proteome</keyword>
<reference evidence="2 3" key="1">
    <citation type="journal article" date="2014" name="Appl. Environ. Microbiol.">
        <title>Gut symbionts from distinct hosts exhibit genotoxic activity via divergent colibactin biosynthetic pathways.</title>
        <authorList>
            <person name="Engel P."/>
            <person name="Vizcaino M.I."/>
            <person name="Crawford J.M."/>
        </authorList>
    </citation>
    <scope>NUCLEOTIDE SEQUENCE [LARGE SCALE GENOMIC DNA]</scope>
    <source>
        <strain evidence="2 3">PEB0191</strain>
    </source>
</reference>
<dbReference type="HOGENOM" id="CLU_073320_0_0_6"/>
<dbReference type="RefSeq" id="WP_202965322.1">
    <property type="nucleotide sequence ID" value="NZ_CAMKYH010000049.1"/>
</dbReference>
<proteinExistence type="predicted"/>
<dbReference type="InterPro" id="IPR007435">
    <property type="entry name" value="DUF484"/>
</dbReference>
<dbReference type="PANTHER" id="PTHR38765">
    <property type="entry name" value="DUF484 DOMAIN-CONTAINING PROTEIN"/>
    <property type="match status" value="1"/>
</dbReference>
<dbReference type="KEGG" id="fpp:FPB0191_01311"/>
<feature type="compositionally biased region" description="Basic residues" evidence="1">
    <location>
        <begin position="19"/>
        <end position="29"/>
    </location>
</feature>
<dbReference type="NCBIfam" id="NF008203">
    <property type="entry name" value="PRK10963.1"/>
    <property type="match status" value="1"/>
</dbReference>
<feature type="region of interest" description="Disordered" evidence="1">
    <location>
        <begin position="1"/>
        <end position="29"/>
    </location>
</feature>
<protein>
    <recommendedName>
        <fullName evidence="4">DUF484 domain-containing protein</fullName>
    </recommendedName>
</protein>
<evidence type="ECO:0000256" key="1">
    <source>
        <dbReference type="SAM" id="MobiDB-lite"/>
    </source>
</evidence>
<name>A0A0A7S791_FRIPE</name>
<evidence type="ECO:0000313" key="3">
    <source>
        <dbReference type="Proteomes" id="UP000030901"/>
    </source>
</evidence>
<sequence length="258" mass="30173">MKSKQPQSTQQSKQSITTVRKKQRKQKHIKNTNARHILNDELVHQYLIENPDFFIRNAQQIADLVIPHPVRGAISLPEWQLARQRIRIQELETEITLLMEQASFNQKLFESLIELFMVLLQADSFSEFIKRLDGWAKSMGLTGAYLYLFDNKWQVSPPSNYYSYALSPNKFDFIRVRHLQYHFQYLGQLNTTELELLITDTQFVGSVAMTLLGEYGDLGVLVFASRHKDHYQAGQGTFLLEKLSKVLPLFIEKWVHRK</sequence>
<dbReference type="AlphaFoldDB" id="A0A0A7S791"/>
<dbReference type="Proteomes" id="UP000030901">
    <property type="component" value="Chromosome"/>
</dbReference>